<sequence length="258" mass="28127">MTDPVALRARMYGEDDLSSIPVFGGGFINFGFWRDIPLTGELTEQDRVRSQLDLYRQVYAGVGPADRVVEVGSGLGVGAAWAVEELGPVSITGVDLNPAQVRRARAQRDDRLEFVVGAAEALPLPEASADVVLSLEAAQHIDDLRGFAISAHRVLRPGGRFVVSTFFVPDASTVGQVAQRLETFASGVDREHPLPLFLDDLAFAGFTDVTATSIGAHVWPGLDRWIAQLGFAEDTWPRHWLTCYQDGLLDYYVVTARA</sequence>
<dbReference type="RefSeq" id="WP_285613136.1">
    <property type="nucleotide sequence ID" value="NZ_BSSD01000013.1"/>
</dbReference>
<keyword evidence="1" id="KW-0808">Transferase</keyword>
<feature type="domain" description="Methyltransferase type 11" evidence="2">
    <location>
        <begin position="69"/>
        <end position="163"/>
    </location>
</feature>
<dbReference type="Pfam" id="PF08241">
    <property type="entry name" value="Methyltransf_11"/>
    <property type="match status" value="1"/>
</dbReference>
<dbReference type="InterPro" id="IPR050447">
    <property type="entry name" value="Erg6_SMT_methyltransf"/>
</dbReference>
<dbReference type="Gene3D" id="3.40.50.150">
    <property type="entry name" value="Vaccinia Virus protein VP39"/>
    <property type="match status" value="1"/>
</dbReference>
<dbReference type="SUPFAM" id="SSF53335">
    <property type="entry name" value="S-adenosyl-L-methionine-dependent methyltransferases"/>
    <property type="match status" value="1"/>
</dbReference>
<dbReference type="PANTHER" id="PTHR44068">
    <property type="entry name" value="ZGC:194242"/>
    <property type="match status" value="1"/>
</dbReference>
<organism evidence="3 4">
    <name type="scientific">Actinokineospora globicatena</name>
    <dbReference type="NCBI Taxonomy" id="103729"/>
    <lineage>
        <taxon>Bacteria</taxon>
        <taxon>Bacillati</taxon>
        <taxon>Actinomycetota</taxon>
        <taxon>Actinomycetes</taxon>
        <taxon>Pseudonocardiales</taxon>
        <taxon>Pseudonocardiaceae</taxon>
        <taxon>Actinokineospora</taxon>
    </lineage>
</organism>
<name>A0A9W6QSD1_9PSEU</name>
<keyword evidence="4" id="KW-1185">Reference proteome</keyword>
<evidence type="ECO:0000256" key="1">
    <source>
        <dbReference type="ARBA" id="ARBA00022679"/>
    </source>
</evidence>
<dbReference type="PANTHER" id="PTHR44068:SF11">
    <property type="entry name" value="GERANYL DIPHOSPHATE 2-C-METHYLTRANSFERASE"/>
    <property type="match status" value="1"/>
</dbReference>
<accession>A0A9W6QSD1</accession>
<dbReference type="CDD" id="cd02440">
    <property type="entry name" value="AdoMet_MTases"/>
    <property type="match status" value="1"/>
</dbReference>
<comment type="caution">
    <text evidence="3">The sequence shown here is derived from an EMBL/GenBank/DDBJ whole genome shotgun (WGS) entry which is preliminary data.</text>
</comment>
<dbReference type="AlphaFoldDB" id="A0A9W6QSD1"/>
<dbReference type="Proteomes" id="UP001165042">
    <property type="component" value="Unassembled WGS sequence"/>
</dbReference>
<dbReference type="GO" id="GO:0008757">
    <property type="term" value="F:S-adenosylmethionine-dependent methyltransferase activity"/>
    <property type="evidence" value="ECO:0007669"/>
    <property type="project" value="InterPro"/>
</dbReference>
<dbReference type="InterPro" id="IPR013216">
    <property type="entry name" value="Methyltransf_11"/>
</dbReference>
<evidence type="ECO:0000313" key="3">
    <source>
        <dbReference type="EMBL" id="GLW95295.1"/>
    </source>
</evidence>
<evidence type="ECO:0000313" key="4">
    <source>
        <dbReference type="Proteomes" id="UP001165042"/>
    </source>
</evidence>
<protein>
    <recommendedName>
        <fullName evidence="2">Methyltransferase type 11 domain-containing protein</fullName>
    </recommendedName>
</protein>
<dbReference type="EMBL" id="BSSD01000013">
    <property type="protein sequence ID" value="GLW95295.1"/>
    <property type="molecule type" value="Genomic_DNA"/>
</dbReference>
<gene>
    <name evidence="3" type="ORF">Aglo03_61110</name>
</gene>
<dbReference type="InterPro" id="IPR029063">
    <property type="entry name" value="SAM-dependent_MTases_sf"/>
</dbReference>
<proteinExistence type="predicted"/>
<evidence type="ECO:0000259" key="2">
    <source>
        <dbReference type="Pfam" id="PF08241"/>
    </source>
</evidence>
<reference evidence="3" key="1">
    <citation type="submission" date="2023-02" db="EMBL/GenBank/DDBJ databases">
        <title>Actinokineospora globicatena NBRC 15670.</title>
        <authorList>
            <person name="Ichikawa N."/>
            <person name="Sato H."/>
            <person name="Tonouchi N."/>
        </authorList>
    </citation>
    <scope>NUCLEOTIDE SEQUENCE</scope>
    <source>
        <strain evidence="3">NBRC 15670</strain>
    </source>
</reference>